<keyword evidence="15" id="KW-1185">Reference proteome</keyword>
<feature type="region of interest" description="Disordered" evidence="10">
    <location>
        <begin position="533"/>
        <end position="585"/>
    </location>
</feature>
<comment type="subcellular location">
    <subcellularLocation>
        <location evidence="1">Membrane</location>
        <topology evidence="1">Single-pass type I membrane protein</topology>
    </subcellularLocation>
</comment>
<dbReference type="SUPFAM" id="SSF49265">
    <property type="entry name" value="Fibronectin type III"/>
    <property type="match status" value="2"/>
</dbReference>
<evidence type="ECO:0000256" key="4">
    <source>
        <dbReference type="ARBA" id="ARBA00022989"/>
    </source>
</evidence>
<keyword evidence="9" id="KW-0393">Immunoglobulin domain</keyword>
<evidence type="ECO:0000256" key="8">
    <source>
        <dbReference type="ARBA" id="ARBA00023180"/>
    </source>
</evidence>
<dbReference type="InterPro" id="IPR015321">
    <property type="entry name" value="TypeI_recpt_CBD"/>
</dbReference>
<dbReference type="Pfam" id="PF09240">
    <property type="entry name" value="IL6Ra-bind"/>
    <property type="match status" value="1"/>
</dbReference>
<evidence type="ECO:0000259" key="13">
    <source>
        <dbReference type="PROSITE" id="PS50853"/>
    </source>
</evidence>
<dbReference type="InterPro" id="IPR013783">
    <property type="entry name" value="Ig-like_fold"/>
</dbReference>
<dbReference type="GO" id="GO:0004896">
    <property type="term" value="F:cytokine receptor activity"/>
    <property type="evidence" value="ECO:0007669"/>
    <property type="project" value="TreeGrafter"/>
</dbReference>
<sequence>MRTFLPFLCVLCVTPVHNFLDGTCLSKDPPPGVLVLSTGSKLVLTCSGLVKVDGVNVNINRKSSNTNRGESSSNAIPTTAKTVSNTGVSVKSDRNTISKGYHTQTTEAGVNTVTEENKHLGYTGTGYTTYPPSQTVQLTNVSRLLMGESNWQGEDMDGEGEYDDEEEEEGEEGSRVTRGIKSRPQWKWNGRSVGKGDRDWGEVTFEKRGATLSLASVRPTDSGNYTCYHRGRERLSLKVTIADPPETPRLFCYKKSPNSKIRCEWTPQRPVTKRLNCYLLLRKGPAETFLPLQCSFSSRCWCALDHNEDELRTLHMAYLCVTNMAGNATSTVLTFTPMDILKPDPPSGVSVQQEEGEETRIKVTWNLPISWKRQDKYYELVYELKYQPSSFSHGQTRMINGGRSYKTSYTITDAMPGVEYLIQLRTKDEYDGQWSDWSTSICGSSWTAPPTDELLTTTMFPTVEGSGTDGFLTSEVPESESRGEYDAVELPHHVLWISGSFALLSVILAVYVFRHKDRFMSKLHRLNVITQCGDTSQPPTSAPTAPEGQALMTFSPPQYKEPRMSEGQEREEENEEEHTANARTEAMHFNNNSYFLVQKE</sequence>
<dbReference type="SMART" id="SM00060">
    <property type="entry name" value="FN3"/>
    <property type="match status" value="1"/>
</dbReference>
<dbReference type="SUPFAM" id="SSF48726">
    <property type="entry name" value="Immunoglobulin"/>
    <property type="match status" value="1"/>
</dbReference>
<feature type="domain" description="Fibronectin type-III" evidence="13">
    <location>
        <begin position="345"/>
        <end position="450"/>
    </location>
</feature>
<organism evidence="14 15">
    <name type="scientific">Scomber scombrus</name>
    <name type="common">Atlantic mackerel</name>
    <name type="synonym">Scomber vernalis</name>
    <dbReference type="NCBI Taxonomy" id="13677"/>
    <lineage>
        <taxon>Eukaryota</taxon>
        <taxon>Metazoa</taxon>
        <taxon>Chordata</taxon>
        <taxon>Craniata</taxon>
        <taxon>Vertebrata</taxon>
        <taxon>Euteleostomi</taxon>
        <taxon>Actinopterygii</taxon>
        <taxon>Neopterygii</taxon>
        <taxon>Teleostei</taxon>
        <taxon>Neoteleostei</taxon>
        <taxon>Acanthomorphata</taxon>
        <taxon>Pelagiaria</taxon>
        <taxon>Scombriformes</taxon>
        <taxon>Scombridae</taxon>
        <taxon>Scomber</taxon>
    </lineage>
</organism>
<keyword evidence="6" id="KW-1015">Disulfide bond</keyword>
<keyword evidence="4 11" id="KW-1133">Transmembrane helix</keyword>
<feature type="signal peptide" evidence="12">
    <location>
        <begin position="1"/>
        <end position="18"/>
    </location>
</feature>
<gene>
    <name evidence="14" type="ORF">FSCOSCO3_A022300</name>
</gene>
<dbReference type="Pfam" id="PF00041">
    <property type="entry name" value="fn3"/>
    <property type="match status" value="1"/>
</dbReference>
<keyword evidence="2 11" id="KW-0812">Transmembrane</keyword>
<evidence type="ECO:0000313" key="14">
    <source>
        <dbReference type="EMBL" id="CAK6960706.1"/>
    </source>
</evidence>
<dbReference type="GO" id="GO:0016064">
    <property type="term" value="P:immunoglobulin mediated immune response"/>
    <property type="evidence" value="ECO:0007669"/>
    <property type="project" value="TreeGrafter"/>
</dbReference>
<evidence type="ECO:0000256" key="6">
    <source>
        <dbReference type="ARBA" id="ARBA00023157"/>
    </source>
</evidence>
<keyword evidence="7 14" id="KW-0675">Receptor</keyword>
<evidence type="ECO:0000256" key="5">
    <source>
        <dbReference type="ARBA" id="ARBA00023136"/>
    </source>
</evidence>
<evidence type="ECO:0000256" key="7">
    <source>
        <dbReference type="ARBA" id="ARBA00023170"/>
    </source>
</evidence>
<evidence type="ECO:0000256" key="3">
    <source>
        <dbReference type="ARBA" id="ARBA00022729"/>
    </source>
</evidence>
<dbReference type="EMBL" id="CAWUFR010000045">
    <property type="protein sequence ID" value="CAK6960706.1"/>
    <property type="molecule type" value="Genomic_DNA"/>
</dbReference>
<dbReference type="Gene3D" id="2.60.40.10">
    <property type="entry name" value="Immunoglobulins"/>
    <property type="match status" value="3"/>
</dbReference>
<accession>A0AAV1NR08</accession>
<dbReference type="Proteomes" id="UP001314229">
    <property type="component" value="Unassembled WGS sequence"/>
</dbReference>
<dbReference type="AlphaFoldDB" id="A0AAV1NR08"/>
<evidence type="ECO:0000256" key="11">
    <source>
        <dbReference type="SAM" id="Phobius"/>
    </source>
</evidence>
<keyword evidence="3 12" id="KW-0732">Signal</keyword>
<evidence type="ECO:0000313" key="15">
    <source>
        <dbReference type="Proteomes" id="UP001314229"/>
    </source>
</evidence>
<feature type="compositionally biased region" description="Low complexity" evidence="10">
    <location>
        <begin position="535"/>
        <end position="546"/>
    </location>
</feature>
<reference evidence="14 15" key="1">
    <citation type="submission" date="2024-01" db="EMBL/GenBank/DDBJ databases">
        <authorList>
            <person name="Alioto T."/>
            <person name="Alioto T."/>
            <person name="Gomez Garrido J."/>
        </authorList>
    </citation>
    <scope>NUCLEOTIDE SEQUENCE [LARGE SCALE GENOMIC DNA]</scope>
</reference>
<keyword evidence="5 11" id="KW-0472">Membrane</keyword>
<feature type="compositionally biased region" description="Acidic residues" evidence="10">
    <location>
        <begin position="154"/>
        <end position="171"/>
    </location>
</feature>
<dbReference type="PANTHER" id="PTHR23037">
    <property type="entry name" value="CYTOKINE RECEPTOR"/>
    <property type="match status" value="1"/>
</dbReference>
<feature type="transmembrane region" description="Helical" evidence="11">
    <location>
        <begin position="494"/>
        <end position="513"/>
    </location>
</feature>
<protein>
    <submittedName>
        <fullName evidence="14">Interleukin-6 receptor subunit alpha</fullName>
    </submittedName>
</protein>
<feature type="chain" id="PRO_5043785358" evidence="12">
    <location>
        <begin position="19"/>
        <end position="600"/>
    </location>
</feature>
<feature type="compositionally biased region" description="Polar residues" evidence="10">
    <location>
        <begin position="61"/>
        <end position="90"/>
    </location>
</feature>
<dbReference type="InterPro" id="IPR036116">
    <property type="entry name" value="FN3_sf"/>
</dbReference>
<evidence type="ECO:0000256" key="9">
    <source>
        <dbReference type="ARBA" id="ARBA00023319"/>
    </source>
</evidence>
<dbReference type="PROSITE" id="PS50853">
    <property type="entry name" value="FN3"/>
    <property type="match status" value="1"/>
</dbReference>
<dbReference type="CDD" id="cd00063">
    <property type="entry name" value="FN3"/>
    <property type="match status" value="1"/>
</dbReference>
<dbReference type="GO" id="GO:0009897">
    <property type="term" value="C:external side of plasma membrane"/>
    <property type="evidence" value="ECO:0007669"/>
    <property type="project" value="TreeGrafter"/>
</dbReference>
<evidence type="ECO:0000256" key="12">
    <source>
        <dbReference type="SAM" id="SignalP"/>
    </source>
</evidence>
<evidence type="ECO:0000256" key="1">
    <source>
        <dbReference type="ARBA" id="ARBA00004479"/>
    </source>
</evidence>
<keyword evidence="8" id="KW-0325">Glycoprotein</keyword>
<evidence type="ECO:0000256" key="2">
    <source>
        <dbReference type="ARBA" id="ARBA00022692"/>
    </source>
</evidence>
<name>A0AAV1NR08_SCOSC</name>
<proteinExistence type="predicted"/>
<feature type="region of interest" description="Disordered" evidence="10">
    <location>
        <begin position="149"/>
        <end position="179"/>
    </location>
</feature>
<dbReference type="InterPro" id="IPR036179">
    <property type="entry name" value="Ig-like_dom_sf"/>
</dbReference>
<dbReference type="InterPro" id="IPR003961">
    <property type="entry name" value="FN3_dom"/>
</dbReference>
<dbReference type="CDD" id="cd00096">
    <property type="entry name" value="Ig"/>
    <property type="match status" value="1"/>
</dbReference>
<dbReference type="PANTHER" id="PTHR23037:SF22">
    <property type="entry name" value="CYTOKINE RECEPTOR COMMON SUBUNIT BETA"/>
    <property type="match status" value="1"/>
</dbReference>
<comment type="caution">
    <text evidence="14">The sequence shown here is derived from an EMBL/GenBank/DDBJ whole genome shotgun (WGS) entry which is preliminary data.</text>
</comment>
<evidence type="ECO:0000256" key="10">
    <source>
        <dbReference type="SAM" id="MobiDB-lite"/>
    </source>
</evidence>
<feature type="region of interest" description="Disordered" evidence="10">
    <location>
        <begin position="61"/>
        <end position="93"/>
    </location>
</feature>